<dbReference type="PRINTS" id="PR00145">
    <property type="entry name" value="ARGSUCLYASE"/>
</dbReference>
<dbReference type="InterPro" id="IPR022761">
    <property type="entry name" value="Fumarate_lyase_N"/>
</dbReference>
<dbReference type="Proteomes" id="UP001194746">
    <property type="component" value="Unassembled WGS sequence"/>
</dbReference>
<sequence>MLTRALFRAIGRPLGSPSLRLVPLSTQSLQQFAAPSRFMGSVSAFDSVIFKNLFGTDEIREVFSDEAYISRCIDAETALARAQAACGVIPQEAADSITSNADISTLDLDRLRSETEIVGYPILPLVKQLSTTIGEHGRYLHWGATTQDIMDSASMLQMKRGLEVVERKLDNVIAALERLSKTYKATPMAGRTHLQHALPVTFGYKCAVWLSGLYRHRERLAQLKSRCLLVQYGGAAGTLASLGVCEEGIKVRKAMALEMGLHDPTITWHVARDGVAEIASFLALVGGSLGKVALDLMIMCSNEVGEVAEPFVPHRGASSTMPQKRNPISSEIILAASKSLRSNASLVLDGMVVDFERASGPWHLEWIAIPEMFVMAVGSLHQAEFALSGLVVDAQRMLDNLYSTNGLIVGEAVMMGLAPVMGRQNAHDVVYNGCRQAIEKKLTLLEVLLQMPHVTEKIPGTQLEQLCDPINYLGSSQRMVDNTLASSGSLHKS</sequence>
<reference evidence="3" key="2">
    <citation type="submission" date="2020-02" db="EMBL/GenBank/DDBJ databases">
        <authorList>
            <person name="Gilchrist C.L.M."/>
            <person name="Chooi Y.-H."/>
        </authorList>
    </citation>
    <scope>NUCLEOTIDE SEQUENCE</scope>
    <source>
        <strain evidence="3">MST-FP2251</strain>
    </source>
</reference>
<evidence type="ECO:0000313" key="3">
    <source>
        <dbReference type="EMBL" id="KAF9890039.1"/>
    </source>
</evidence>
<reference evidence="3" key="1">
    <citation type="journal article" date="2019" name="Beilstein J. Org. Chem.">
        <title>Nanangenines: drimane sesquiterpenoids as the dominant metabolite cohort of a novel Australian fungus, Aspergillus nanangensis.</title>
        <authorList>
            <person name="Lacey H.J."/>
            <person name="Gilchrist C.L.M."/>
            <person name="Crombie A."/>
            <person name="Kalaitzis J.A."/>
            <person name="Vuong D."/>
            <person name="Rutledge P.J."/>
            <person name="Turner P."/>
            <person name="Pitt J.I."/>
            <person name="Lacey E."/>
            <person name="Chooi Y.H."/>
            <person name="Piggott A.M."/>
        </authorList>
    </citation>
    <scope>NUCLEOTIDE SEQUENCE</scope>
    <source>
        <strain evidence="3">MST-FP2251</strain>
    </source>
</reference>
<dbReference type="InterPro" id="IPR008948">
    <property type="entry name" value="L-Aspartase-like"/>
</dbReference>
<dbReference type="PANTHER" id="PTHR43172:SF2">
    <property type="entry name" value="ADENYLOSUCCINATE LYASE C-TERMINAL DOMAIN-CONTAINING PROTEIN"/>
    <property type="match status" value="1"/>
</dbReference>
<proteinExistence type="inferred from homology"/>
<comment type="similarity">
    <text evidence="1">Belongs to the class-II fumarase/aspartase family.</text>
</comment>
<dbReference type="CDD" id="cd01597">
    <property type="entry name" value="pCLME"/>
    <property type="match status" value="1"/>
</dbReference>
<dbReference type="Gene3D" id="1.20.200.10">
    <property type="entry name" value="Fumarase/aspartase (Central domain)"/>
    <property type="match status" value="1"/>
</dbReference>
<dbReference type="Pfam" id="PF00206">
    <property type="entry name" value="Lyase_1"/>
    <property type="match status" value="1"/>
</dbReference>
<dbReference type="InterPro" id="IPR019468">
    <property type="entry name" value="AdenyloSucc_lyase_C"/>
</dbReference>
<accession>A0AAD4GTX7</accession>
<comment type="caution">
    <text evidence="3">The sequence shown here is derived from an EMBL/GenBank/DDBJ whole genome shotgun (WGS) entry which is preliminary data.</text>
</comment>
<dbReference type="AlphaFoldDB" id="A0AAD4GTX7"/>
<feature type="domain" description="Adenylosuccinate lyase C-terminal" evidence="2">
    <location>
        <begin position="405"/>
        <end position="484"/>
    </location>
</feature>
<name>A0AAD4GTX7_ASPNN</name>
<dbReference type="InterPro" id="IPR000362">
    <property type="entry name" value="Fumarate_lyase_fam"/>
</dbReference>
<keyword evidence="4" id="KW-1185">Reference proteome</keyword>
<protein>
    <recommendedName>
        <fullName evidence="2">Adenylosuccinate lyase C-terminal domain-containing protein</fullName>
    </recommendedName>
</protein>
<dbReference type="SUPFAM" id="SSF48557">
    <property type="entry name" value="L-aspartase-like"/>
    <property type="match status" value="1"/>
</dbReference>
<dbReference type="PRINTS" id="PR00149">
    <property type="entry name" value="FUMRATELYASE"/>
</dbReference>
<evidence type="ECO:0000313" key="4">
    <source>
        <dbReference type="Proteomes" id="UP001194746"/>
    </source>
</evidence>
<dbReference type="Pfam" id="PF10397">
    <property type="entry name" value="ADSL_C"/>
    <property type="match status" value="1"/>
</dbReference>
<dbReference type="Gene3D" id="1.10.40.30">
    <property type="entry name" value="Fumarase/aspartase (C-terminal domain)"/>
    <property type="match status" value="1"/>
</dbReference>
<dbReference type="GO" id="GO:0003824">
    <property type="term" value="F:catalytic activity"/>
    <property type="evidence" value="ECO:0007669"/>
    <property type="project" value="InterPro"/>
</dbReference>
<evidence type="ECO:0000256" key="1">
    <source>
        <dbReference type="ARBA" id="ARBA00034772"/>
    </source>
</evidence>
<organism evidence="3 4">
    <name type="scientific">Aspergillus nanangensis</name>
    <dbReference type="NCBI Taxonomy" id="2582783"/>
    <lineage>
        <taxon>Eukaryota</taxon>
        <taxon>Fungi</taxon>
        <taxon>Dikarya</taxon>
        <taxon>Ascomycota</taxon>
        <taxon>Pezizomycotina</taxon>
        <taxon>Eurotiomycetes</taxon>
        <taxon>Eurotiomycetidae</taxon>
        <taxon>Eurotiales</taxon>
        <taxon>Aspergillaceae</taxon>
        <taxon>Aspergillus</taxon>
        <taxon>Aspergillus subgen. Circumdati</taxon>
    </lineage>
</organism>
<evidence type="ECO:0000259" key="2">
    <source>
        <dbReference type="SMART" id="SM00998"/>
    </source>
</evidence>
<dbReference type="PANTHER" id="PTHR43172">
    <property type="entry name" value="ADENYLOSUCCINATE LYASE"/>
    <property type="match status" value="1"/>
</dbReference>
<gene>
    <name evidence="3" type="ORF">FE257_006719</name>
</gene>
<dbReference type="EMBL" id="VCAU01000030">
    <property type="protein sequence ID" value="KAF9890039.1"/>
    <property type="molecule type" value="Genomic_DNA"/>
</dbReference>
<dbReference type="SMART" id="SM00998">
    <property type="entry name" value="ADSL_C"/>
    <property type="match status" value="1"/>
</dbReference>